<dbReference type="RefSeq" id="WP_068500897.1">
    <property type="nucleotide sequence ID" value="NZ_LWQU01000141.1"/>
</dbReference>
<sequence>MPIPGHKSLTVGVREIDAGTEGLCYLMSRLFEPMVECRRAGGVCDRTQCTRISALLRYVDRNFLAQEALMEQADYPYEDHHRREHWRLVHQLRRMREGNVCADRDRTVVSEVVGRWMMEHVGECDRRLGNWAVTRRVLDPSS</sequence>
<keyword evidence="3" id="KW-0408">Iron</keyword>
<evidence type="ECO:0000256" key="1">
    <source>
        <dbReference type="ARBA" id="ARBA00010587"/>
    </source>
</evidence>
<dbReference type="SUPFAM" id="SSF47188">
    <property type="entry name" value="Hemerythrin-like"/>
    <property type="match status" value="1"/>
</dbReference>
<evidence type="ECO:0008006" key="6">
    <source>
        <dbReference type="Google" id="ProtNLM"/>
    </source>
</evidence>
<keyword evidence="2" id="KW-0479">Metal-binding</keyword>
<evidence type="ECO:0000313" key="5">
    <source>
        <dbReference type="Proteomes" id="UP000078543"/>
    </source>
</evidence>
<dbReference type="InterPro" id="IPR035938">
    <property type="entry name" value="Hemerythrin-like_sf"/>
</dbReference>
<evidence type="ECO:0000313" key="4">
    <source>
        <dbReference type="EMBL" id="OAN50083.1"/>
    </source>
</evidence>
<comment type="similarity">
    <text evidence="1">Belongs to the hemerythrin family.</text>
</comment>
<evidence type="ECO:0000256" key="3">
    <source>
        <dbReference type="ARBA" id="ARBA00023004"/>
    </source>
</evidence>
<dbReference type="EMBL" id="LWQU01000141">
    <property type="protein sequence ID" value="OAN50083.1"/>
    <property type="molecule type" value="Genomic_DNA"/>
</dbReference>
<dbReference type="OrthoDB" id="7349254at2"/>
<keyword evidence="5" id="KW-1185">Reference proteome</keyword>
<dbReference type="InterPro" id="IPR012827">
    <property type="entry name" value="Hemerythrin_metal-bd"/>
</dbReference>
<organism evidence="4 5">
    <name type="scientific">Magnetospirillum moscoviense</name>
    <dbReference type="NCBI Taxonomy" id="1437059"/>
    <lineage>
        <taxon>Bacteria</taxon>
        <taxon>Pseudomonadati</taxon>
        <taxon>Pseudomonadota</taxon>
        <taxon>Alphaproteobacteria</taxon>
        <taxon>Rhodospirillales</taxon>
        <taxon>Rhodospirillaceae</taxon>
        <taxon>Magnetospirillum</taxon>
    </lineage>
</organism>
<comment type="caution">
    <text evidence="4">The sequence shown here is derived from an EMBL/GenBank/DDBJ whole genome shotgun (WGS) entry which is preliminary data.</text>
</comment>
<name>A0A178MNF8_9PROT</name>
<dbReference type="GO" id="GO:0046872">
    <property type="term" value="F:metal ion binding"/>
    <property type="evidence" value="ECO:0007669"/>
    <property type="project" value="UniProtKB-KW"/>
</dbReference>
<dbReference type="Proteomes" id="UP000078543">
    <property type="component" value="Unassembled WGS sequence"/>
</dbReference>
<reference evidence="4 5" key="1">
    <citation type="submission" date="2016-04" db="EMBL/GenBank/DDBJ databases">
        <title>Draft genome sequence of freshwater magnetotactic bacteria Magnetospirillum marisnigri SP-1 and Magnetospirillum moscoviense BB-1.</title>
        <authorList>
            <person name="Koziaeva V."/>
            <person name="Dziuba M.V."/>
            <person name="Ivanov T.M."/>
            <person name="Kuznetsov B."/>
            <person name="Grouzdev D.S."/>
        </authorList>
    </citation>
    <scope>NUCLEOTIDE SEQUENCE [LARGE SCALE GENOMIC DNA]</scope>
    <source>
        <strain evidence="4 5">BB-1</strain>
    </source>
</reference>
<protein>
    <recommendedName>
        <fullName evidence="6">Hemerythrin-like domain-containing protein</fullName>
    </recommendedName>
</protein>
<gene>
    <name evidence="4" type="ORF">A6A05_02415</name>
</gene>
<dbReference type="Gene3D" id="1.20.120.50">
    <property type="entry name" value="Hemerythrin-like"/>
    <property type="match status" value="1"/>
</dbReference>
<dbReference type="AlphaFoldDB" id="A0A178MNF8"/>
<dbReference type="CDD" id="cd12107">
    <property type="entry name" value="Hemerythrin"/>
    <property type="match status" value="1"/>
</dbReference>
<evidence type="ECO:0000256" key="2">
    <source>
        <dbReference type="ARBA" id="ARBA00022723"/>
    </source>
</evidence>
<proteinExistence type="inferred from homology"/>
<dbReference type="STRING" id="1437059.A6A05_02415"/>
<accession>A0A178MNF8</accession>